<keyword evidence="2" id="KW-1185">Reference proteome</keyword>
<evidence type="ECO:0000313" key="1">
    <source>
        <dbReference type="EMBL" id="TDR90015.1"/>
    </source>
</evidence>
<comment type="caution">
    <text evidence="1">The sequence shown here is derived from an EMBL/GenBank/DDBJ whole genome shotgun (WGS) entry which is preliminary data.</text>
</comment>
<dbReference type="Proteomes" id="UP000295122">
    <property type="component" value="Unassembled WGS sequence"/>
</dbReference>
<dbReference type="AlphaFoldDB" id="A0A4R7BZ18"/>
<organism evidence="1 2">
    <name type="scientific">Enterovirga rhinocerotis</name>
    <dbReference type="NCBI Taxonomy" id="1339210"/>
    <lineage>
        <taxon>Bacteria</taxon>
        <taxon>Pseudomonadati</taxon>
        <taxon>Pseudomonadota</taxon>
        <taxon>Alphaproteobacteria</taxon>
        <taxon>Hyphomicrobiales</taxon>
        <taxon>Methylobacteriaceae</taxon>
        <taxon>Enterovirga</taxon>
    </lineage>
</organism>
<accession>A0A4R7BZ18</accession>
<sequence length="45" mass="4992">MYTEIRSLVQHRLHAGVTLLSQRDRLDVSCNDAVDGTGLRAPRVA</sequence>
<name>A0A4R7BZ18_9HYPH</name>
<evidence type="ECO:0000313" key="2">
    <source>
        <dbReference type="Proteomes" id="UP000295122"/>
    </source>
</evidence>
<reference evidence="1 2" key="1">
    <citation type="submission" date="2019-03" db="EMBL/GenBank/DDBJ databases">
        <title>Genomic Encyclopedia of Type Strains, Phase IV (KMG-IV): sequencing the most valuable type-strain genomes for metagenomic binning, comparative biology and taxonomic classification.</title>
        <authorList>
            <person name="Goeker M."/>
        </authorList>
    </citation>
    <scope>NUCLEOTIDE SEQUENCE [LARGE SCALE GENOMIC DNA]</scope>
    <source>
        <strain evidence="1 2">DSM 25903</strain>
    </source>
</reference>
<dbReference type="RefSeq" id="WP_166652468.1">
    <property type="nucleotide sequence ID" value="NZ_SNZR01000013.1"/>
</dbReference>
<dbReference type="EMBL" id="SNZR01000013">
    <property type="protein sequence ID" value="TDR90015.1"/>
    <property type="molecule type" value="Genomic_DNA"/>
</dbReference>
<protein>
    <submittedName>
        <fullName evidence="1">Uncharacterized protein</fullName>
    </submittedName>
</protein>
<proteinExistence type="predicted"/>
<gene>
    <name evidence="1" type="ORF">EV668_2853</name>
</gene>